<sequence length="177" mass="19525">MKRAKRAGLISEQSIKEALTEAKGDIFLASTALDCTARELDGYIRASAELQQFAAAIEKVKIDPAYSRMSVEQFENRLADLSLAYKIVGIEELHKLATMSHQNSGAMAKVKFQAALALRGGHQQVAGDREIEHALSELNALYHQNAPRIKEIRQTVIKLEGGQEVPQVTIELQPDQS</sequence>
<dbReference type="GeneID" id="97307235"/>
<dbReference type="Proteomes" id="UP000297385">
    <property type="component" value="Unassembled WGS sequence"/>
</dbReference>
<comment type="caution">
    <text evidence="1">The sequence shown here is derived from an EMBL/GenBank/DDBJ whole genome shotgun (WGS) entry which is preliminary data.</text>
</comment>
<accession>A0A4Y8N2E5</accession>
<name>A0A4Y8N2E5_9BURK</name>
<organism evidence="1 2">
    <name type="scientific">Paraburkholderia dipogonis</name>
    <dbReference type="NCBI Taxonomy" id="1211383"/>
    <lineage>
        <taxon>Bacteria</taxon>
        <taxon>Pseudomonadati</taxon>
        <taxon>Pseudomonadota</taxon>
        <taxon>Betaproteobacteria</taxon>
        <taxon>Burkholderiales</taxon>
        <taxon>Burkholderiaceae</taxon>
        <taxon>Paraburkholderia</taxon>
    </lineage>
</organism>
<dbReference type="EMBL" id="SNVI01000001">
    <property type="protein sequence ID" value="TFE43618.1"/>
    <property type="molecule type" value="Genomic_DNA"/>
</dbReference>
<protein>
    <submittedName>
        <fullName evidence="1">Uncharacterized protein</fullName>
    </submittedName>
</protein>
<proteinExistence type="predicted"/>
<dbReference type="AlphaFoldDB" id="A0A4Y8N2E5"/>
<evidence type="ECO:0000313" key="1">
    <source>
        <dbReference type="EMBL" id="TFE43618.1"/>
    </source>
</evidence>
<dbReference type="RefSeq" id="WP_134455566.1">
    <property type="nucleotide sequence ID" value="NZ_JBHMFL010000126.1"/>
</dbReference>
<evidence type="ECO:0000313" key="2">
    <source>
        <dbReference type="Proteomes" id="UP000297385"/>
    </source>
</evidence>
<reference evidence="1 2" key="1">
    <citation type="submission" date="2019-03" db="EMBL/GenBank/DDBJ databases">
        <title>Complete Genome Sequence of Paraburkholderia dipogonis ICMP 19430T, a Nitrogen-fixing Symbiont of the South African Invasive Legume Dipogon lignosus in New Zealand.</title>
        <authorList>
            <person name="De Meyer S.E."/>
        </authorList>
    </citation>
    <scope>NUCLEOTIDE SEQUENCE [LARGE SCALE GENOMIC DNA]</scope>
    <source>
        <strain evidence="1 2">ICMP 19430</strain>
    </source>
</reference>
<gene>
    <name evidence="1" type="ORF">E2553_00335</name>
</gene>